<reference evidence="1 2" key="1">
    <citation type="journal article" date="2019" name="Genome Biol. Evol.">
        <title>Insights into the evolution of the New World diploid cottons (Gossypium, subgenus Houzingenia) based on genome sequencing.</title>
        <authorList>
            <person name="Grover C.E."/>
            <person name="Arick M.A. 2nd"/>
            <person name="Thrash A."/>
            <person name="Conover J.L."/>
            <person name="Sanders W.S."/>
            <person name="Peterson D.G."/>
            <person name="Frelichowski J.E."/>
            <person name="Scheffler J.A."/>
            <person name="Scheffler B.E."/>
            <person name="Wendel J.F."/>
        </authorList>
    </citation>
    <scope>NUCLEOTIDE SEQUENCE [LARGE SCALE GENOMIC DNA]</scope>
    <source>
        <strain evidence="1">8</strain>
        <tissue evidence="1">Leaf</tissue>
    </source>
</reference>
<dbReference type="Proteomes" id="UP000593568">
    <property type="component" value="Unassembled WGS sequence"/>
</dbReference>
<sequence>MRGPFIRTRNHGIIQQVLCQRGLRRIILSLTR</sequence>
<proteinExistence type="predicted"/>
<dbReference type="EMBL" id="JABEZW010000001">
    <property type="protein sequence ID" value="MBA0757401.1"/>
    <property type="molecule type" value="Genomic_DNA"/>
</dbReference>
<keyword evidence="2" id="KW-1185">Reference proteome</keyword>
<evidence type="ECO:0000313" key="2">
    <source>
        <dbReference type="Proteomes" id="UP000593568"/>
    </source>
</evidence>
<name>A0A7J9D9R2_9ROSI</name>
<gene>
    <name evidence="1" type="ORF">Gotri_020502</name>
</gene>
<protein>
    <submittedName>
        <fullName evidence="1">Uncharacterized protein</fullName>
    </submittedName>
</protein>
<dbReference type="AlphaFoldDB" id="A0A7J9D9R2"/>
<evidence type="ECO:0000313" key="1">
    <source>
        <dbReference type="EMBL" id="MBA0757401.1"/>
    </source>
</evidence>
<organism evidence="1 2">
    <name type="scientific">Gossypium trilobum</name>
    <dbReference type="NCBI Taxonomy" id="34281"/>
    <lineage>
        <taxon>Eukaryota</taxon>
        <taxon>Viridiplantae</taxon>
        <taxon>Streptophyta</taxon>
        <taxon>Embryophyta</taxon>
        <taxon>Tracheophyta</taxon>
        <taxon>Spermatophyta</taxon>
        <taxon>Magnoliopsida</taxon>
        <taxon>eudicotyledons</taxon>
        <taxon>Gunneridae</taxon>
        <taxon>Pentapetalae</taxon>
        <taxon>rosids</taxon>
        <taxon>malvids</taxon>
        <taxon>Malvales</taxon>
        <taxon>Malvaceae</taxon>
        <taxon>Malvoideae</taxon>
        <taxon>Gossypium</taxon>
    </lineage>
</organism>
<accession>A0A7J9D9R2</accession>
<comment type="caution">
    <text evidence="1">The sequence shown here is derived from an EMBL/GenBank/DDBJ whole genome shotgun (WGS) entry which is preliminary data.</text>
</comment>